<evidence type="ECO:0000256" key="1">
    <source>
        <dbReference type="SAM" id="MobiDB-lite"/>
    </source>
</evidence>
<protein>
    <submittedName>
        <fullName evidence="2">Uncharacterized protein</fullName>
    </submittedName>
</protein>
<accession>A0A6A6P2R3</accession>
<reference evidence="2" key="1">
    <citation type="journal article" date="2020" name="Stud. Mycol.">
        <title>101 Dothideomycetes genomes: a test case for predicting lifestyles and emergence of pathogens.</title>
        <authorList>
            <person name="Haridas S."/>
            <person name="Albert R."/>
            <person name="Binder M."/>
            <person name="Bloem J."/>
            <person name="Labutti K."/>
            <person name="Salamov A."/>
            <person name="Andreopoulos B."/>
            <person name="Baker S."/>
            <person name="Barry K."/>
            <person name="Bills G."/>
            <person name="Bluhm B."/>
            <person name="Cannon C."/>
            <person name="Castanera R."/>
            <person name="Culley D."/>
            <person name="Daum C."/>
            <person name="Ezra D."/>
            <person name="Gonzalez J."/>
            <person name="Henrissat B."/>
            <person name="Kuo A."/>
            <person name="Liang C."/>
            <person name="Lipzen A."/>
            <person name="Lutzoni F."/>
            <person name="Magnuson J."/>
            <person name="Mondo S."/>
            <person name="Nolan M."/>
            <person name="Ohm R."/>
            <person name="Pangilinan J."/>
            <person name="Park H.-J."/>
            <person name="Ramirez L."/>
            <person name="Alfaro M."/>
            <person name="Sun H."/>
            <person name="Tritt A."/>
            <person name="Yoshinaga Y."/>
            <person name="Zwiers L.-H."/>
            <person name="Turgeon B."/>
            <person name="Goodwin S."/>
            <person name="Spatafora J."/>
            <person name="Crous P."/>
            <person name="Grigoriev I."/>
        </authorList>
    </citation>
    <scope>NUCLEOTIDE SEQUENCE</scope>
    <source>
        <strain evidence="2">ATCC 16933</strain>
    </source>
</reference>
<dbReference type="EMBL" id="MU001678">
    <property type="protein sequence ID" value="KAF2458169.1"/>
    <property type="molecule type" value="Genomic_DNA"/>
</dbReference>
<proteinExistence type="predicted"/>
<name>A0A6A6P2R3_9PEZI</name>
<feature type="region of interest" description="Disordered" evidence="1">
    <location>
        <begin position="1"/>
        <end position="39"/>
    </location>
</feature>
<dbReference type="Proteomes" id="UP000799766">
    <property type="component" value="Unassembled WGS sequence"/>
</dbReference>
<evidence type="ECO:0000313" key="2">
    <source>
        <dbReference type="EMBL" id="KAF2458169.1"/>
    </source>
</evidence>
<gene>
    <name evidence="2" type="ORF">BDY21DRAFT_341726</name>
</gene>
<keyword evidence="3" id="KW-1185">Reference proteome</keyword>
<sequence length="152" mass="16367">MHAMRRRHGPCQTSVMQKRGRSPEGSASDLVSRTRDPVSLPESCALKHDARCAIDKWRGCGDGKSKDRSPLHGSPVWDVAKARPSARHDRLHHDCNGSEQGLWFASCTANSIHGGASRVSSRRSAVMRLRIGGPSRGEGPWQSSSGGGALCT</sequence>
<evidence type="ECO:0000313" key="3">
    <source>
        <dbReference type="Proteomes" id="UP000799766"/>
    </source>
</evidence>
<feature type="region of interest" description="Disordered" evidence="1">
    <location>
        <begin position="131"/>
        <end position="152"/>
    </location>
</feature>
<organism evidence="2 3">
    <name type="scientific">Lineolata rhizophorae</name>
    <dbReference type="NCBI Taxonomy" id="578093"/>
    <lineage>
        <taxon>Eukaryota</taxon>
        <taxon>Fungi</taxon>
        <taxon>Dikarya</taxon>
        <taxon>Ascomycota</taxon>
        <taxon>Pezizomycotina</taxon>
        <taxon>Dothideomycetes</taxon>
        <taxon>Dothideomycetes incertae sedis</taxon>
        <taxon>Lineolatales</taxon>
        <taxon>Lineolataceae</taxon>
        <taxon>Lineolata</taxon>
    </lineage>
</organism>
<dbReference type="AlphaFoldDB" id="A0A6A6P2R3"/>